<dbReference type="Proteomes" id="UP001596091">
    <property type="component" value="Unassembled WGS sequence"/>
</dbReference>
<protein>
    <submittedName>
        <fullName evidence="2">HD-GYP domain-containing protein</fullName>
        <ecNumber evidence="2">3.1.4.-</ecNumber>
    </submittedName>
</protein>
<reference evidence="3" key="1">
    <citation type="journal article" date="2019" name="Int. J. Syst. Evol. Microbiol.">
        <title>The Global Catalogue of Microorganisms (GCM) 10K type strain sequencing project: providing services to taxonomists for standard genome sequencing and annotation.</title>
        <authorList>
            <consortium name="The Broad Institute Genomics Platform"/>
            <consortium name="The Broad Institute Genome Sequencing Center for Infectious Disease"/>
            <person name="Wu L."/>
            <person name="Ma J."/>
        </authorList>
    </citation>
    <scope>NUCLEOTIDE SEQUENCE [LARGE SCALE GENOMIC DNA]</scope>
    <source>
        <strain evidence="3">JCM 4087</strain>
    </source>
</reference>
<feature type="domain" description="HD-GYP" evidence="1">
    <location>
        <begin position="260"/>
        <end position="451"/>
    </location>
</feature>
<dbReference type="Pfam" id="PF13487">
    <property type="entry name" value="HD_5"/>
    <property type="match status" value="2"/>
</dbReference>
<gene>
    <name evidence="2" type="ORF">ACFPT7_15350</name>
</gene>
<dbReference type="CDD" id="cd00077">
    <property type="entry name" value="HDc"/>
    <property type="match status" value="1"/>
</dbReference>
<dbReference type="PANTHER" id="PTHR45228:SF5">
    <property type="entry name" value="CYCLIC DI-GMP PHOSPHODIESTERASE VC_1348-RELATED"/>
    <property type="match status" value="1"/>
</dbReference>
<dbReference type="SUPFAM" id="SSF109604">
    <property type="entry name" value="HD-domain/PDEase-like"/>
    <property type="match status" value="2"/>
</dbReference>
<dbReference type="PROSITE" id="PS51832">
    <property type="entry name" value="HD_GYP"/>
    <property type="match status" value="2"/>
</dbReference>
<proteinExistence type="predicted"/>
<dbReference type="GO" id="GO:0016787">
    <property type="term" value="F:hydrolase activity"/>
    <property type="evidence" value="ECO:0007669"/>
    <property type="project" value="UniProtKB-KW"/>
</dbReference>
<keyword evidence="2" id="KW-0378">Hydrolase</keyword>
<dbReference type="InterPro" id="IPR003607">
    <property type="entry name" value="HD/PDEase_dom"/>
</dbReference>
<dbReference type="InterPro" id="IPR037522">
    <property type="entry name" value="HD_GYP_dom"/>
</dbReference>
<accession>A0ABW1EK65</accession>
<keyword evidence="3" id="KW-1185">Reference proteome</keyword>
<evidence type="ECO:0000313" key="3">
    <source>
        <dbReference type="Proteomes" id="UP001596091"/>
    </source>
</evidence>
<dbReference type="EC" id="3.1.4.-" evidence="2"/>
<dbReference type="Gene3D" id="1.10.3210.10">
    <property type="entry name" value="Hypothetical protein af1432"/>
    <property type="match status" value="3"/>
</dbReference>
<evidence type="ECO:0000313" key="2">
    <source>
        <dbReference type="EMBL" id="MFC5863682.1"/>
    </source>
</evidence>
<dbReference type="NCBIfam" id="TIGR00277">
    <property type="entry name" value="HDIG"/>
    <property type="match status" value="1"/>
</dbReference>
<organism evidence="2 3">
    <name type="scientific">Acidicapsa dinghuensis</name>
    <dbReference type="NCBI Taxonomy" id="2218256"/>
    <lineage>
        <taxon>Bacteria</taxon>
        <taxon>Pseudomonadati</taxon>
        <taxon>Acidobacteriota</taxon>
        <taxon>Terriglobia</taxon>
        <taxon>Terriglobales</taxon>
        <taxon>Acidobacteriaceae</taxon>
        <taxon>Acidicapsa</taxon>
    </lineage>
</organism>
<dbReference type="SMART" id="SM00471">
    <property type="entry name" value="HDc"/>
    <property type="match status" value="1"/>
</dbReference>
<dbReference type="RefSeq" id="WP_263339950.1">
    <property type="nucleotide sequence ID" value="NZ_JAGSYH010000005.1"/>
</dbReference>
<dbReference type="EMBL" id="JBHSPH010000005">
    <property type="protein sequence ID" value="MFC5863682.1"/>
    <property type="molecule type" value="Genomic_DNA"/>
</dbReference>
<evidence type="ECO:0000259" key="1">
    <source>
        <dbReference type="PROSITE" id="PS51832"/>
    </source>
</evidence>
<dbReference type="InterPro" id="IPR006675">
    <property type="entry name" value="HDIG_dom"/>
</dbReference>
<sequence length="451" mass="49786">MIGTHQIPMHEMLAALSYALDLTEGAIPGHAIRSCLYGMRIADELGLPELDRTTLYYALLLKDVGCSGNAARMYSLIGGDDRRMKHDVRLLDWTRPSLAAFSTLWHQALPGSSAILRTGRVLKLALDQNKNSRTMIAIRAELGANIARKIGLGEGVAETILRLNEHWDGSGYPQGQRGQTIPLLSRIAAVAQHLDIFASETGLSRAMQELTDRAGRWFDPELVRVARCLYSRSQLRAAVGGFDHFARVKQLRPGTLRSLSTEEVDRICEIFAEVIDAKSSFTRSHSSSTARIAVGIAGELGFTVQRRNRIRRAALLHDIGKLSLPNTILDKTGPLSPDEWDAVRAHPILSRQILDRIPHFGEIPAIAAQHHEKLDGGGYPFGLSGRDLSLDSRIVALADIFAALSEKRPYRKTLEIGEVINILESDVPNKLDPDCFEALLRYLHSAPYATI</sequence>
<dbReference type="InterPro" id="IPR052020">
    <property type="entry name" value="Cyclic_di-GMP/3'3'-cGAMP_PDE"/>
</dbReference>
<dbReference type="PANTHER" id="PTHR45228">
    <property type="entry name" value="CYCLIC DI-GMP PHOSPHODIESTERASE TM_0186-RELATED"/>
    <property type="match status" value="1"/>
</dbReference>
<name>A0ABW1EK65_9BACT</name>
<comment type="caution">
    <text evidence="2">The sequence shown here is derived from an EMBL/GenBank/DDBJ whole genome shotgun (WGS) entry which is preliminary data.</text>
</comment>
<feature type="domain" description="HD-GYP" evidence="1">
    <location>
        <begin position="5"/>
        <end position="242"/>
    </location>
</feature>